<dbReference type="Proteomes" id="UP001381693">
    <property type="component" value="Unassembled WGS sequence"/>
</dbReference>
<proteinExistence type="predicted"/>
<keyword evidence="2" id="KW-1185">Reference proteome</keyword>
<dbReference type="InterPro" id="IPR009080">
    <property type="entry name" value="tRNAsynth_Ia_anticodon-bd"/>
</dbReference>
<evidence type="ECO:0000313" key="2">
    <source>
        <dbReference type="Proteomes" id="UP001381693"/>
    </source>
</evidence>
<name>A0AAN8WMG6_HALRR</name>
<dbReference type="Gene3D" id="1.10.730.20">
    <property type="match status" value="1"/>
</dbReference>
<accession>A0AAN8WMG6</accession>
<sequence length="104" mass="11793">MTVRKELYHAHPNVLPYTVQVNLEAGGEFYQALKAMQSSEDADESGLCELLQVSRVSLQKREEEGFTLQVNKSEKCKCLRCRKLTAIVGRELCSRCNEVVASNW</sequence>
<dbReference type="GO" id="GO:0004812">
    <property type="term" value="F:aminoacyl-tRNA ligase activity"/>
    <property type="evidence" value="ECO:0007669"/>
    <property type="project" value="InterPro"/>
</dbReference>
<dbReference type="GO" id="GO:0006418">
    <property type="term" value="P:tRNA aminoacylation for protein translation"/>
    <property type="evidence" value="ECO:0007669"/>
    <property type="project" value="InterPro"/>
</dbReference>
<dbReference type="SUPFAM" id="SSF47323">
    <property type="entry name" value="Anticodon-binding domain of a subclass of class I aminoacyl-tRNA synthetases"/>
    <property type="match status" value="1"/>
</dbReference>
<organism evidence="1 2">
    <name type="scientific">Halocaridina rubra</name>
    <name type="common">Hawaiian red shrimp</name>
    <dbReference type="NCBI Taxonomy" id="373956"/>
    <lineage>
        <taxon>Eukaryota</taxon>
        <taxon>Metazoa</taxon>
        <taxon>Ecdysozoa</taxon>
        <taxon>Arthropoda</taxon>
        <taxon>Crustacea</taxon>
        <taxon>Multicrustacea</taxon>
        <taxon>Malacostraca</taxon>
        <taxon>Eumalacostraca</taxon>
        <taxon>Eucarida</taxon>
        <taxon>Decapoda</taxon>
        <taxon>Pleocyemata</taxon>
        <taxon>Caridea</taxon>
        <taxon>Atyoidea</taxon>
        <taxon>Atyidae</taxon>
        <taxon>Halocaridina</taxon>
    </lineage>
</organism>
<protein>
    <submittedName>
        <fullName evidence="1">Uncharacterized protein</fullName>
    </submittedName>
</protein>
<reference evidence="1 2" key="1">
    <citation type="submission" date="2023-11" db="EMBL/GenBank/DDBJ databases">
        <title>Halocaridina rubra genome assembly.</title>
        <authorList>
            <person name="Smith C."/>
        </authorList>
    </citation>
    <scope>NUCLEOTIDE SEQUENCE [LARGE SCALE GENOMIC DNA]</scope>
    <source>
        <strain evidence="1">EP-1</strain>
        <tissue evidence="1">Whole</tissue>
    </source>
</reference>
<evidence type="ECO:0000313" key="1">
    <source>
        <dbReference type="EMBL" id="KAK7022713.1"/>
    </source>
</evidence>
<dbReference type="GO" id="GO:0005524">
    <property type="term" value="F:ATP binding"/>
    <property type="evidence" value="ECO:0007669"/>
    <property type="project" value="InterPro"/>
</dbReference>
<comment type="caution">
    <text evidence="1">The sequence shown here is derived from an EMBL/GenBank/DDBJ whole genome shotgun (WGS) entry which is preliminary data.</text>
</comment>
<dbReference type="AlphaFoldDB" id="A0AAN8WMG6"/>
<dbReference type="EMBL" id="JAXCGZ010022848">
    <property type="protein sequence ID" value="KAK7022713.1"/>
    <property type="molecule type" value="Genomic_DNA"/>
</dbReference>
<gene>
    <name evidence="1" type="ORF">SK128_001179</name>
</gene>